<evidence type="ECO:0000313" key="3">
    <source>
        <dbReference type="Proteomes" id="UP000031737"/>
    </source>
</evidence>
<keyword evidence="3" id="KW-1185">Reference proteome</keyword>
<name>A0A061JD45_TRYRA</name>
<evidence type="ECO:0000313" key="2">
    <source>
        <dbReference type="EMBL" id="ESL12046.1"/>
    </source>
</evidence>
<dbReference type="AlphaFoldDB" id="A0A061JD45"/>
<sequence>MSTPVRHALRRLGAPQSSAANATATVRHAASLRRGACWPDPAPPPEALVFSQNNTAMREGRRWWFQNRKTFLVGGEAKLHVDDVAVTAKNRKLFGDTASHEGPGTSTDDMAMPTAAELDKILPSAKQLQDEIPSAAAVREAMREGRDAAMWKGGGDDDEM</sequence>
<evidence type="ECO:0000256" key="1">
    <source>
        <dbReference type="SAM" id="MobiDB-lite"/>
    </source>
</evidence>
<reference evidence="2 3" key="1">
    <citation type="submission" date="2013-07" db="EMBL/GenBank/DDBJ databases">
        <authorList>
            <person name="Stoco P.H."/>
            <person name="Wagner G."/>
            <person name="Gerber A."/>
            <person name="Zaha A."/>
            <person name="Thompson C."/>
            <person name="Bartholomeu D.C."/>
            <person name="Luckemeyer D.D."/>
            <person name="Bahia D."/>
            <person name="Loreto E."/>
            <person name="Prestes E.B."/>
            <person name="Lima F.M."/>
            <person name="Rodrigues-Luiz G."/>
            <person name="Vallejo G.A."/>
            <person name="Filho J.F."/>
            <person name="Monteiro K.M."/>
            <person name="Tyler K.M."/>
            <person name="de Almeida L.G."/>
            <person name="Ortiz M.F."/>
            <person name="Siervo M.A."/>
            <person name="de Moraes M.H."/>
            <person name="Cunha O.L."/>
            <person name="Mendonca-Neto R."/>
            <person name="Silva R."/>
            <person name="Teixeira S.M."/>
            <person name="Murta S.M."/>
            <person name="Sincero T.C."/>
            <person name="Mendes T.A."/>
            <person name="Urmenyi T.P."/>
            <person name="Silva V.G."/>
            <person name="da Rocha W.D."/>
            <person name="Andersson B."/>
            <person name="Romanha A.J."/>
            <person name="Steindel M."/>
            <person name="de Vasconcelos A.T."/>
            <person name="Grisard E.C."/>
        </authorList>
    </citation>
    <scope>NUCLEOTIDE SEQUENCE [LARGE SCALE GENOMIC DNA]</scope>
    <source>
        <strain evidence="2 3">SC58</strain>
    </source>
</reference>
<dbReference type="EMBL" id="AUPL01000192">
    <property type="protein sequence ID" value="ESL12046.1"/>
    <property type="molecule type" value="Genomic_DNA"/>
</dbReference>
<proteinExistence type="predicted"/>
<accession>A0A061JD45</accession>
<protein>
    <submittedName>
        <fullName evidence="2">Uncharacterized protein</fullName>
    </submittedName>
</protein>
<feature type="region of interest" description="Disordered" evidence="1">
    <location>
        <begin position="1"/>
        <end position="21"/>
    </location>
</feature>
<dbReference type="VEuPathDB" id="TriTrypDB:TRSC58_00192"/>
<gene>
    <name evidence="2" type="ORF">TRSC58_00192</name>
</gene>
<dbReference type="OrthoDB" id="263943at2759"/>
<comment type="caution">
    <text evidence="2">The sequence shown here is derived from an EMBL/GenBank/DDBJ whole genome shotgun (WGS) entry which is preliminary data.</text>
</comment>
<dbReference type="Proteomes" id="UP000031737">
    <property type="component" value="Unassembled WGS sequence"/>
</dbReference>
<organism evidence="2 3">
    <name type="scientific">Trypanosoma rangeli SC58</name>
    <dbReference type="NCBI Taxonomy" id="429131"/>
    <lineage>
        <taxon>Eukaryota</taxon>
        <taxon>Discoba</taxon>
        <taxon>Euglenozoa</taxon>
        <taxon>Kinetoplastea</taxon>
        <taxon>Metakinetoplastina</taxon>
        <taxon>Trypanosomatida</taxon>
        <taxon>Trypanosomatidae</taxon>
        <taxon>Trypanosoma</taxon>
        <taxon>Herpetosoma</taxon>
    </lineage>
</organism>